<evidence type="ECO:0000313" key="6">
    <source>
        <dbReference type="Proteomes" id="UP001295740"/>
    </source>
</evidence>
<dbReference type="GO" id="GO:0004497">
    <property type="term" value="F:monooxygenase activity"/>
    <property type="evidence" value="ECO:0007669"/>
    <property type="project" value="InterPro"/>
</dbReference>
<dbReference type="PANTHER" id="PTHR24305:SF166">
    <property type="entry name" value="CYTOCHROME P450 12A4, MITOCHONDRIAL-RELATED"/>
    <property type="match status" value="1"/>
</dbReference>
<evidence type="ECO:0000256" key="3">
    <source>
        <dbReference type="ARBA" id="ARBA00022723"/>
    </source>
</evidence>
<dbReference type="PRINTS" id="PR00463">
    <property type="entry name" value="EP450I"/>
</dbReference>
<dbReference type="GO" id="GO:0020037">
    <property type="term" value="F:heme binding"/>
    <property type="evidence" value="ECO:0007669"/>
    <property type="project" value="InterPro"/>
</dbReference>
<comment type="caution">
    <text evidence="5">The sequence shown here is derived from an EMBL/GenBank/DDBJ whole genome shotgun (WGS) entry which is preliminary data.</text>
</comment>
<dbReference type="PRINTS" id="PR00385">
    <property type="entry name" value="P450"/>
</dbReference>
<dbReference type="AlphaFoldDB" id="A0AAI8YHX2"/>
<dbReference type="GO" id="GO:0005506">
    <property type="term" value="F:iron ion binding"/>
    <property type="evidence" value="ECO:0007669"/>
    <property type="project" value="InterPro"/>
</dbReference>
<comment type="similarity">
    <text evidence="1">Belongs to the cytochrome P450 family.</text>
</comment>
<sequence length="234" mass="26063">MNHWLQCYAFDVISMITYSRRMGFLDHGEDIGDIMMAIDSDMTYATKVGLYPSFHPYLFFLRNYAISKKEVGRAYVINFTRNMITQHQANPKVEPDESSDEEGGEGAVDFLTKLLKKHSNDPEVFTSYHVLATCGANMIAGSDTTSITLSAILYYLLKNTSAYQRLRDEVDSTGKELTFAQAQNLPYLQAVIKEALRLHPATGLPLERVVPSGGATIAGVFFPKGCIVGINTWV</sequence>
<dbReference type="InterPro" id="IPR050121">
    <property type="entry name" value="Cytochrome_P450_monoxygenase"/>
</dbReference>
<evidence type="ECO:0000256" key="4">
    <source>
        <dbReference type="ARBA" id="ARBA00023004"/>
    </source>
</evidence>
<protein>
    <submittedName>
        <fullName evidence="5">Uu.00g126310.m01.CDS01</fullName>
    </submittedName>
</protein>
<dbReference type="InterPro" id="IPR001128">
    <property type="entry name" value="Cyt_P450"/>
</dbReference>
<evidence type="ECO:0000256" key="1">
    <source>
        <dbReference type="ARBA" id="ARBA00010617"/>
    </source>
</evidence>
<dbReference type="InterPro" id="IPR002401">
    <property type="entry name" value="Cyt_P450_E_grp-I"/>
</dbReference>
<reference evidence="5" key="1">
    <citation type="submission" date="2023-10" db="EMBL/GenBank/DDBJ databases">
        <authorList>
            <person name="Hackl T."/>
        </authorList>
    </citation>
    <scope>NUCLEOTIDE SEQUENCE</scope>
</reference>
<dbReference type="EMBL" id="CAUWAG010000007">
    <property type="protein sequence ID" value="CAJ2505237.1"/>
    <property type="molecule type" value="Genomic_DNA"/>
</dbReference>
<name>A0AAI8YHX2_9PEZI</name>
<evidence type="ECO:0000313" key="5">
    <source>
        <dbReference type="EMBL" id="CAJ2505237.1"/>
    </source>
</evidence>
<dbReference type="Proteomes" id="UP001295740">
    <property type="component" value="Unassembled WGS sequence"/>
</dbReference>
<proteinExistence type="inferred from homology"/>
<keyword evidence="2" id="KW-0349">Heme</keyword>
<dbReference type="Gene3D" id="1.10.630.10">
    <property type="entry name" value="Cytochrome P450"/>
    <property type="match status" value="1"/>
</dbReference>
<accession>A0AAI8YHX2</accession>
<organism evidence="5 6">
    <name type="scientific">Anthostomella pinea</name>
    <dbReference type="NCBI Taxonomy" id="933095"/>
    <lineage>
        <taxon>Eukaryota</taxon>
        <taxon>Fungi</taxon>
        <taxon>Dikarya</taxon>
        <taxon>Ascomycota</taxon>
        <taxon>Pezizomycotina</taxon>
        <taxon>Sordariomycetes</taxon>
        <taxon>Xylariomycetidae</taxon>
        <taxon>Xylariales</taxon>
        <taxon>Xylariaceae</taxon>
        <taxon>Anthostomella</taxon>
    </lineage>
</organism>
<evidence type="ECO:0000256" key="2">
    <source>
        <dbReference type="ARBA" id="ARBA00022617"/>
    </source>
</evidence>
<dbReference type="SUPFAM" id="SSF48264">
    <property type="entry name" value="Cytochrome P450"/>
    <property type="match status" value="1"/>
</dbReference>
<dbReference type="Pfam" id="PF00067">
    <property type="entry name" value="p450"/>
    <property type="match status" value="1"/>
</dbReference>
<dbReference type="InterPro" id="IPR036396">
    <property type="entry name" value="Cyt_P450_sf"/>
</dbReference>
<dbReference type="PANTHER" id="PTHR24305">
    <property type="entry name" value="CYTOCHROME P450"/>
    <property type="match status" value="1"/>
</dbReference>
<keyword evidence="3" id="KW-0479">Metal-binding</keyword>
<keyword evidence="4" id="KW-0408">Iron</keyword>
<gene>
    <name evidence="5" type="ORF">KHLLAP_LOCUS5705</name>
</gene>
<dbReference type="GO" id="GO:0016705">
    <property type="term" value="F:oxidoreductase activity, acting on paired donors, with incorporation or reduction of molecular oxygen"/>
    <property type="evidence" value="ECO:0007669"/>
    <property type="project" value="InterPro"/>
</dbReference>
<keyword evidence="6" id="KW-1185">Reference proteome</keyword>